<dbReference type="Gene3D" id="3.40.50.280">
    <property type="entry name" value="Cobalamin-binding domain"/>
    <property type="match status" value="1"/>
</dbReference>
<evidence type="ECO:0000313" key="2">
    <source>
        <dbReference type="EMBL" id="QNB45226.1"/>
    </source>
</evidence>
<feature type="domain" description="B12-binding" evidence="1">
    <location>
        <begin position="5"/>
        <end position="133"/>
    </location>
</feature>
<dbReference type="AlphaFoldDB" id="A0A7G6DZH2"/>
<dbReference type="GO" id="GO:0031419">
    <property type="term" value="F:cobalamin binding"/>
    <property type="evidence" value="ECO:0007669"/>
    <property type="project" value="InterPro"/>
</dbReference>
<dbReference type="GO" id="GO:0046872">
    <property type="term" value="F:metal ion binding"/>
    <property type="evidence" value="ECO:0007669"/>
    <property type="project" value="InterPro"/>
</dbReference>
<evidence type="ECO:0000259" key="1">
    <source>
        <dbReference type="PROSITE" id="PS51332"/>
    </source>
</evidence>
<dbReference type="InterPro" id="IPR036724">
    <property type="entry name" value="Cobalamin-bd_sf"/>
</dbReference>
<dbReference type="PROSITE" id="PS51332">
    <property type="entry name" value="B12_BINDING"/>
    <property type="match status" value="1"/>
</dbReference>
<dbReference type="KEGG" id="tfr:BR63_02180"/>
<dbReference type="RefSeq" id="WP_034423418.1">
    <property type="nucleotide sequence ID" value="NZ_CP045798.1"/>
</dbReference>
<reference evidence="2 3" key="1">
    <citation type="journal article" date="2019" name="Front. Microbiol.">
        <title>Thermoanaerosceptrum fracticalcis gen. nov. sp. nov., a Novel Fumarate-Fermenting Microorganism From a Deep Fractured Carbonate Aquifer of the US Great Basin.</title>
        <authorList>
            <person name="Hamilton-Brehm S.D."/>
            <person name="Stewart L.E."/>
            <person name="Zavarin M."/>
            <person name="Caldwell M."/>
            <person name="Lawson P.A."/>
            <person name="Onstott T.C."/>
            <person name="Grzymski J."/>
            <person name="Neveux I."/>
            <person name="Lollar B.S."/>
            <person name="Russell C.E."/>
            <person name="Moser D.P."/>
        </authorList>
    </citation>
    <scope>NUCLEOTIDE SEQUENCE [LARGE SCALE GENOMIC DNA]</scope>
    <source>
        <strain evidence="2 3">DRI-13</strain>
    </source>
</reference>
<organism evidence="2 3">
    <name type="scientific">Thermanaerosceptrum fracticalcis</name>
    <dbReference type="NCBI Taxonomy" id="1712410"/>
    <lineage>
        <taxon>Bacteria</taxon>
        <taxon>Bacillati</taxon>
        <taxon>Bacillota</taxon>
        <taxon>Clostridia</taxon>
        <taxon>Eubacteriales</taxon>
        <taxon>Peptococcaceae</taxon>
        <taxon>Thermanaerosceptrum</taxon>
    </lineage>
</organism>
<accession>A0A7G6DZH2</accession>
<dbReference type="Pfam" id="PF02310">
    <property type="entry name" value="B12-binding"/>
    <property type="match status" value="1"/>
</dbReference>
<dbReference type="OrthoDB" id="9782063at2"/>
<keyword evidence="3" id="KW-1185">Reference proteome</keyword>
<dbReference type="SUPFAM" id="SSF52242">
    <property type="entry name" value="Cobalamin (vitamin B12)-binding domain"/>
    <property type="match status" value="1"/>
</dbReference>
<dbReference type="EMBL" id="CP045798">
    <property type="protein sequence ID" value="QNB45226.1"/>
    <property type="molecule type" value="Genomic_DNA"/>
</dbReference>
<evidence type="ECO:0000313" key="3">
    <source>
        <dbReference type="Proteomes" id="UP000515847"/>
    </source>
</evidence>
<dbReference type="Proteomes" id="UP000515847">
    <property type="component" value="Chromosome"/>
</dbReference>
<proteinExistence type="predicted"/>
<dbReference type="InterPro" id="IPR006158">
    <property type="entry name" value="Cobalamin-bd"/>
</dbReference>
<name>A0A7G6DZH2_THEFR</name>
<protein>
    <submittedName>
        <fullName evidence="2">Cobalamin-binding protein</fullName>
    </submittedName>
</protein>
<sequence>MNSANKKKVLLAPLDPVHDIGLKMIHRAIREAGHTAVLLSPDLPVEEVIRAIMEEKADTVLLSRTLGYGVAELLAKFVDLLDAAGLREKVKVGIGGMAIRSELAAELGFDAGFGPGTTIEEALAFVEGREYNPEANKVRKEKVDLTAGYSYKFKHAGIAVLLDKITSQIMTWCEDKSSPGVIRAQLRDEYWDKEEWLKGTGNKGFYDKYPEYCGDVAKAYYLEGKIHPKTRLLTPEESEAYNRYVQRTKKRMVLNKIQHTRKLPIVFNQYGTGCPILDTGHIKVSEAWGADGVVHFDPSWGARTEGFLEGFVAHAEDGTVITPENMYRLSQARERSTLWQVRAHRGLNTPETVVLAAKLGADLTKINIAYGSLGAGTDPARMTIDGFHAIKYAAKYKLPFDIVTNEELTGVPAYKAFSGMLIVAALALKLGARPILQPLFCYCPECMISGSMEDNYIDFNSTKVFALRQILDAPIWPGAPIGFLTQTEDRVQSSVSTSLHAMLACSLQVEAISIASADEAYAGGPISVPAKIDTLRGVEEAFRFLGQDDIRPSERANQWAQEMVEGIKRVLTKVAERDDFVQTLYEGLLGSKEEGAYPGRAGKGTVIIK</sequence>
<gene>
    <name evidence="2" type="ORF">BR63_02180</name>
</gene>